<proteinExistence type="predicted"/>
<dbReference type="RefSeq" id="WP_011458751.1">
    <property type="nucleotide sequence ID" value="NC_007901.1"/>
</dbReference>
<dbReference type="KEGG" id="rfr:Rfer_4302"/>
<keyword evidence="1" id="KW-0614">Plasmid</keyword>
<name>Q21QF7_ALBFT</name>
<protein>
    <submittedName>
        <fullName evidence="1">Uncharacterized protein</fullName>
    </submittedName>
</protein>
<dbReference type="EMBL" id="CP000268">
    <property type="protein sequence ID" value="ABD71988.1"/>
    <property type="molecule type" value="Genomic_DNA"/>
</dbReference>
<evidence type="ECO:0000313" key="1">
    <source>
        <dbReference type="EMBL" id="ABD71988.1"/>
    </source>
</evidence>
<keyword evidence="2" id="KW-1185">Reference proteome</keyword>
<dbReference type="HOGENOM" id="CLU_1968839_0_0_4"/>
<accession>Q21QF7</accession>
<geneLocation type="plasmid" evidence="2">
    <name>pDSM15236</name>
</geneLocation>
<dbReference type="AlphaFoldDB" id="Q21QF7"/>
<gene>
    <name evidence="1" type="ordered locus">Rfer_4302</name>
</gene>
<organism evidence="1 2">
    <name type="scientific">Albidiferax ferrireducens (strain ATCC BAA-621 / DSM 15236 / T118)</name>
    <name type="common">Rhodoferax ferrireducens</name>
    <dbReference type="NCBI Taxonomy" id="338969"/>
    <lineage>
        <taxon>Bacteria</taxon>
        <taxon>Pseudomonadati</taxon>
        <taxon>Pseudomonadota</taxon>
        <taxon>Betaproteobacteria</taxon>
        <taxon>Burkholderiales</taxon>
        <taxon>Comamonadaceae</taxon>
        <taxon>Rhodoferax</taxon>
    </lineage>
</organism>
<evidence type="ECO:0000313" key="2">
    <source>
        <dbReference type="Proteomes" id="UP000008332"/>
    </source>
</evidence>
<dbReference type="Proteomes" id="UP000008332">
    <property type="component" value="Plasmid unnamed1"/>
</dbReference>
<reference evidence="2" key="1">
    <citation type="submission" date="2006-02" db="EMBL/GenBank/DDBJ databases">
        <title>Complete sequence of plasmid 1 of Rhodoferax ferrireducens DSM 15236.</title>
        <authorList>
            <person name="Copeland A."/>
            <person name="Lucas S."/>
            <person name="Lapidus A."/>
            <person name="Barry K."/>
            <person name="Detter J.C."/>
            <person name="Glavina del Rio T."/>
            <person name="Hammon N."/>
            <person name="Israni S."/>
            <person name="Pitluck S."/>
            <person name="Brettin T."/>
            <person name="Bruce D."/>
            <person name="Han C."/>
            <person name="Tapia R."/>
            <person name="Gilna P."/>
            <person name="Kiss H."/>
            <person name="Schmutz J."/>
            <person name="Larimer F."/>
            <person name="Land M."/>
            <person name="Kyrpides N."/>
            <person name="Ivanova N."/>
            <person name="Richardson P."/>
        </authorList>
    </citation>
    <scope>NUCLEOTIDE SEQUENCE [LARGE SCALE GENOMIC DNA]</scope>
    <source>
        <strain evidence="2">ATCC BAA-621 / DSM 15236 / T118</strain>
        <plasmid evidence="2">Plasmid pDSM15236</plasmid>
    </source>
</reference>
<sequence>MTLQLYLKAYATGSHPSPGVCLVLFDDDVMQRLQTLSNMVRSFAMESIGDHFQATWREPAWEAQFTLVAPQLIATATHCWWTAEVITAQGTASFYTERVHIDRLMQACSACTTDVLHYTEDPVSAKA</sequence>